<dbReference type="KEGG" id="svp:Pan189_38150"/>
<dbReference type="AlphaFoldDB" id="A0A517R694"/>
<evidence type="ECO:0000313" key="2">
    <source>
        <dbReference type="Proteomes" id="UP000317318"/>
    </source>
</evidence>
<name>A0A517R694_9PLAN</name>
<sequence length="104" mass="11650">MNDLKLLKAAINRPNMYTLHGSYAEIVAFLEGYYSGAALAIPDNPSSQAWSEFESFLSRELKVPSAEVFRHIEEKHSTDAIQTLSDFAERFLASDTVDLSYTEA</sequence>
<reference evidence="1 2" key="1">
    <citation type="submission" date="2019-02" db="EMBL/GenBank/DDBJ databases">
        <title>Deep-cultivation of Planctomycetes and their phenomic and genomic characterization uncovers novel biology.</title>
        <authorList>
            <person name="Wiegand S."/>
            <person name="Jogler M."/>
            <person name="Boedeker C."/>
            <person name="Pinto D."/>
            <person name="Vollmers J."/>
            <person name="Rivas-Marin E."/>
            <person name="Kohn T."/>
            <person name="Peeters S.H."/>
            <person name="Heuer A."/>
            <person name="Rast P."/>
            <person name="Oberbeckmann S."/>
            <person name="Bunk B."/>
            <person name="Jeske O."/>
            <person name="Meyerdierks A."/>
            <person name="Storesund J.E."/>
            <person name="Kallscheuer N."/>
            <person name="Luecker S."/>
            <person name="Lage O.M."/>
            <person name="Pohl T."/>
            <person name="Merkel B.J."/>
            <person name="Hornburger P."/>
            <person name="Mueller R.-W."/>
            <person name="Bruemmer F."/>
            <person name="Labrenz M."/>
            <person name="Spormann A.M."/>
            <person name="Op den Camp H."/>
            <person name="Overmann J."/>
            <person name="Amann R."/>
            <person name="Jetten M.S.M."/>
            <person name="Mascher T."/>
            <person name="Medema M.H."/>
            <person name="Devos D.P."/>
            <person name="Kaster A.-K."/>
            <person name="Ovreas L."/>
            <person name="Rohde M."/>
            <person name="Galperin M.Y."/>
            <person name="Jogler C."/>
        </authorList>
    </citation>
    <scope>NUCLEOTIDE SEQUENCE [LARGE SCALE GENOMIC DNA]</scope>
    <source>
        <strain evidence="1 2">Pan189</strain>
    </source>
</reference>
<organism evidence="1 2">
    <name type="scientific">Stratiformator vulcanicus</name>
    <dbReference type="NCBI Taxonomy" id="2527980"/>
    <lineage>
        <taxon>Bacteria</taxon>
        <taxon>Pseudomonadati</taxon>
        <taxon>Planctomycetota</taxon>
        <taxon>Planctomycetia</taxon>
        <taxon>Planctomycetales</taxon>
        <taxon>Planctomycetaceae</taxon>
        <taxon>Stratiformator</taxon>
    </lineage>
</organism>
<dbReference type="EMBL" id="CP036268">
    <property type="protein sequence ID" value="QDT39408.1"/>
    <property type="molecule type" value="Genomic_DNA"/>
</dbReference>
<gene>
    <name evidence="1" type="ORF">Pan189_38150</name>
</gene>
<dbReference type="Proteomes" id="UP000317318">
    <property type="component" value="Chromosome"/>
</dbReference>
<protein>
    <submittedName>
        <fullName evidence="1">Uncharacterized protein</fullName>
    </submittedName>
</protein>
<keyword evidence="2" id="KW-1185">Reference proteome</keyword>
<proteinExistence type="predicted"/>
<accession>A0A517R694</accession>
<evidence type="ECO:0000313" key="1">
    <source>
        <dbReference type="EMBL" id="QDT39408.1"/>
    </source>
</evidence>
<dbReference type="OrthoDB" id="76317at2"/>
<dbReference type="RefSeq" id="WP_145365543.1">
    <property type="nucleotide sequence ID" value="NZ_CP036268.1"/>
</dbReference>